<gene>
    <name evidence="1" type="ORF">EKO04_003110</name>
</gene>
<accession>A0A8H7JBC6</accession>
<dbReference type="OrthoDB" id="3649348at2759"/>
<reference evidence="1" key="2">
    <citation type="submission" date="2020-09" db="EMBL/GenBank/DDBJ databases">
        <title>Reference genome assembly for Australian Ascochyta lentis isolate Al4.</title>
        <authorList>
            <person name="Lee R.C."/>
            <person name="Farfan-Caceres L.M."/>
            <person name="Debler J.W."/>
            <person name="Williams A.H."/>
            <person name="Henares B.M."/>
        </authorList>
    </citation>
    <scope>NUCLEOTIDE SEQUENCE</scope>
    <source>
        <strain evidence="1">Al4</strain>
    </source>
</reference>
<dbReference type="Proteomes" id="UP000651452">
    <property type="component" value="Unassembled WGS sequence"/>
</dbReference>
<proteinExistence type="predicted"/>
<evidence type="ECO:0000313" key="1">
    <source>
        <dbReference type="EMBL" id="KAF9699048.1"/>
    </source>
</evidence>
<name>A0A8H7JBC6_9PLEO</name>
<evidence type="ECO:0000313" key="2">
    <source>
        <dbReference type="Proteomes" id="UP000651452"/>
    </source>
</evidence>
<comment type="caution">
    <text evidence="1">The sequence shown here is derived from an EMBL/GenBank/DDBJ whole genome shotgun (WGS) entry which is preliminary data.</text>
</comment>
<organism evidence="1 2">
    <name type="scientific">Ascochyta lentis</name>
    <dbReference type="NCBI Taxonomy" id="205686"/>
    <lineage>
        <taxon>Eukaryota</taxon>
        <taxon>Fungi</taxon>
        <taxon>Dikarya</taxon>
        <taxon>Ascomycota</taxon>
        <taxon>Pezizomycotina</taxon>
        <taxon>Dothideomycetes</taxon>
        <taxon>Pleosporomycetidae</taxon>
        <taxon>Pleosporales</taxon>
        <taxon>Pleosporineae</taxon>
        <taxon>Didymellaceae</taxon>
        <taxon>Ascochyta</taxon>
    </lineage>
</organism>
<sequence>MTSSHPVILCGKTEAIGATVIENLKPEFEVVHVIQTVDAGKLQIPALLRGEKLELSGSSLGSKNYERMPVAVLLGAAFDDQGIQELRKAAEGTKNVPWLRPAPPPGPEYGKAMVARIKKAVKGLEERRELEGNGGVVWF</sequence>
<dbReference type="AlphaFoldDB" id="A0A8H7JBC6"/>
<dbReference type="EMBL" id="RZGK01000005">
    <property type="protein sequence ID" value="KAF9699048.1"/>
    <property type="molecule type" value="Genomic_DNA"/>
</dbReference>
<keyword evidence="2" id="KW-1185">Reference proteome</keyword>
<reference evidence="1" key="1">
    <citation type="submission" date="2018-12" db="EMBL/GenBank/DDBJ databases">
        <authorList>
            <person name="Syme R.A."/>
            <person name="Farfan-Caceres L."/>
            <person name="Lichtenzveig J."/>
        </authorList>
    </citation>
    <scope>NUCLEOTIDE SEQUENCE</scope>
    <source>
        <strain evidence="1">Al4</strain>
    </source>
</reference>
<protein>
    <submittedName>
        <fullName evidence="1">Uncharacterized protein</fullName>
    </submittedName>
</protein>